<evidence type="ECO:0000256" key="7">
    <source>
        <dbReference type="ARBA" id="ARBA00022840"/>
    </source>
</evidence>
<reference evidence="12 13" key="1">
    <citation type="submission" date="2019-06" db="EMBL/GenBank/DDBJ databases">
        <title>Whole genome shotgun sequence of Cellulomonas gelida NBRC 3748.</title>
        <authorList>
            <person name="Hosoyama A."/>
            <person name="Uohara A."/>
            <person name="Ohji S."/>
            <person name="Ichikawa N."/>
        </authorList>
    </citation>
    <scope>NUCLEOTIDE SEQUENCE [LARGE SCALE GENOMIC DNA]</scope>
    <source>
        <strain evidence="12 13">NBRC 3748</strain>
    </source>
</reference>
<comment type="pathway">
    <text evidence="1">Carbohydrate acid metabolism.</text>
</comment>
<organism evidence="12 13">
    <name type="scientific">Cellulomonas gelida</name>
    <dbReference type="NCBI Taxonomy" id="1712"/>
    <lineage>
        <taxon>Bacteria</taxon>
        <taxon>Bacillati</taxon>
        <taxon>Actinomycetota</taxon>
        <taxon>Actinomycetes</taxon>
        <taxon>Micrococcales</taxon>
        <taxon>Cellulomonadaceae</taxon>
        <taxon>Cellulomonas</taxon>
    </lineage>
</organism>
<dbReference type="FunFam" id="3.40.50.300:FF:000522">
    <property type="entry name" value="Gluconokinase"/>
    <property type="match status" value="1"/>
</dbReference>
<dbReference type="GO" id="GO:0005737">
    <property type="term" value="C:cytoplasm"/>
    <property type="evidence" value="ECO:0007669"/>
    <property type="project" value="TreeGrafter"/>
</dbReference>
<comment type="catalytic activity">
    <reaction evidence="9 10">
        <text>D-gluconate + ATP = 6-phospho-D-gluconate + ADP + H(+)</text>
        <dbReference type="Rhea" id="RHEA:19433"/>
        <dbReference type="ChEBI" id="CHEBI:15378"/>
        <dbReference type="ChEBI" id="CHEBI:18391"/>
        <dbReference type="ChEBI" id="CHEBI:30616"/>
        <dbReference type="ChEBI" id="CHEBI:58759"/>
        <dbReference type="ChEBI" id="CHEBI:456216"/>
        <dbReference type="EC" id="2.7.1.12"/>
    </reaction>
</comment>
<sequence length="188" mass="19501">MQHLIVMGVAGSGKTTVAVLLAQRLGWTFAEADDFHPPANVAKMAAGTPLDDDDRAPWLATIAQWVSEADAAGRSTVVTCSALRRAYRDVLASAAGDVRFVHLEGDPELIGARIAQRTGHFMPPTLLPSQLATLEPLRDDEPGVVVPIGAPPEEVVEQALVALGLEGAAGTDGGLASGRGLDDGHAPD</sequence>
<evidence type="ECO:0000256" key="10">
    <source>
        <dbReference type="RuleBase" id="RU363066"/>
    </source>
</evidence>
<dbReference type="Proteomes" id="UP000320461">
    <property type="component" value="Unassembled WGS sequence"/>
</dbReference>
<evidence type="ECO:0000256" key="11">
    <source>
        <dbReference type="SAM" id="MobiDB-lite"/>
    </source>
</evidence>
<evidence type="ECO:0000256" key="1">
    <source>
        <dbReference type="ARBA" id="ARBA00004761"/>
    </source>
</evidence>
<dbReference type="GO" id="GO:0005524">
    <property type="term" value="F:ATP binding"/>
    <property type="evidence" value="ECO:0007669"/>
    <property type="project" value="UniProtKB-KW"/>
</dbReference>
<evidence type="ECO:0000256" key="5">
    <source>
        <dbReference type="ARBA" id="ARBA00022741"/>
    </source>
</evidence>
<keyword evidence="13" id="KW-1185">Reference proteome</keyword>
<comment type="similarity">
    <text evidence="2 10">Belongs to the gluconokinase GntK/GntV family.</text>
</comment>
<evidence type="ECO:0000256" key="8">
    <source>
        <dbReference type="ARBA" id="ARBA00023064"/>
    </source>
</evidence>
<gene>
    <name evidence="12" type="ORF">CGE01nite_30580</name>
</gene>
<evidence type="ECO:0000256" key="4">
    <source>
        <dbReference type="ARBA" id="ARBA00022679"/>
    </source>
</evidence>
<accession>A0A4Y3KPE5</accession>
<evidence type="ECO:0000313" key="13">
    <source>
        <dbReference type="Proteomes" id="UP000320461"/>
    </source>
</evidence>
<dbReference type="Gene3D" id="3.40.50.300">
    <property type="entry name" value="P-loop containing nucleotide triphosphate hydrolases"/>
    <property type="match status" value="1"/>
</dbReference>
<dbReference type="RefSeq" id="WP_229747503.1">
    <property type="nucleotide sequence ID" value="NZ_BJLQ01000050.1"/>
</dbReference>
<name>A0A4Y3KPE5_9CELL</name>
<dbReference type="EC" id="2.7.1.12" evidence="3 10"/>
<dbReference type="GO" id="GO:0046316">
    <property type="term" value="F:gluconokinase activity"/>
    <property type="evidence" value="ECO:0007669"/>
    <property type="project" value="UniProtKB-EC"/>
</dbReference>
<keyword evidence="8" id="KW-0311">Gluconate utilization</keyword>
<dbReference type="CDD" id="cd02021">
    <property type="entry name" value="GntK"/>
    <property type="match status" value="1"/>
</dbReference>
<dbReference type="GO" id="GO:0019521">
    <property type="term" value="P:D-gluconate metabolic process"/>
    <property type="evidence" value="ECO:0007669"/>
    <property type="project" value="UniProtKB-KW"/>
</dbReference>
<dbReference type="InterPro" id="IPR027417">
    <property type="entry name" value="P-loop_NTPase"/>
</dbReference>
<feature type="region of interest" description="Disordered" evidence="11">
    <location>
        <begin position="168"/>
        <end position="188"/>
    </location>
</feature>
<dbReference type="InterPro" id="IPR006001">
    <property type="entry name" value="Therm_gnt_kin"/>
</dbReference>
<dbReference type="PANTHER" id="PTHR43442:SF3">
    <property type="entry name" value="GLUCONOKINASE-RELATED"/>
    <property type="match status" value="1"/>
</dbReference>
<evidence type="ECO:0000256" key="3">
    <source>
        <dbReference type="ARBA" id="ARBA00012054"/>
    </source>
</evidence>
<dbReference type="EMBL" id="BJLQ01000050">
    <property type="protein sequence ID" value="GEA85807.1"/>
    <property type="molecule type" value="Genomic_DNA"/>
</dbReference>
<dbReference type="PANTHER" id="PTHR43442">
    <property type="entry name" value="GLUCONOKINASE-RELATED"/>
    <property type="match status" value="1"/>
</dbReference>
<protein>
    <recommendedName>
        <fullName evidence="3 10">Gluconokinase</fullName>
        <ecNumber evidence="3 10">2.7.1.12</ecNumber>
    </recommendedName>
</protein>
<dbReference type="SUPFAM" id="SSF52540">
    <property type="entry name" value="P-loop containing nucleoside triphosphate hydrolases"/>
    <property type="match status" value="1"/>
</dbReference>
<evidence type="ECO:0000256" key="9">
    <source>
        <dbReference type="ARBA" id="ARBA00048090"/>
    </source>
</evidence>
<comment type="caution">
    <text evidence="12">The sequence shown here is derived from an EMBL/GenBank/DDBJ whole genome shotgun (WGS) entry which is preliminary data.</text>
</comment>
<proteinExistence type="inferred from homology"/>
<keyword evidence="7 10" id="KW-0067">ATP-binding</keyword>
<evidence type="ECO:0000256" key="6">
    <source>
        <dbReference type="ARBA" id="ARBA00022777"/>
    </source>
</evidence>
<dbReference type="Pfam" id="PF13671">
    <property type="entry name" value="AAA_33"/>
    <property type="match status" value="1"/>
</dbReference>
<dbReference type="NCBIfam" id="TIGR01313">
    <property type="entry name" value="therm_gnt_kin"/>
    <property type="match status" value="1"/>
</dbReference>
<keyword evidence="6 10" id="KW-0418">Kinase</keyword>
<evidence type="ECO:0000313" key="12">
    <source>
        <dbReference type="EMBL" id="GEA85807.1"/>
    </source>
</evidence>
<keyword evidence="4 10" id="KW-0808">Transferase</keyword>
<dbReference type="AlphaFoldDB" id="A0A4Y3KPE5"/>
<evidence type="ECO:0000256" key="2">
    <source>
        <dbReference type="ARBA" id="ARBA00008420"/>
    </source>
</evidence>
<keyword evidence="5 10" id="KW-0547">Nucleotide-binding</keyword>